<evidence type="ECO:0000256" key="2">
    <source>
        <dbReference type="ARBA" id="ARBA00008520"/>
    </source>
</evidence>
<feature type="signal peptide" evidence="7">
    <location>
        <begin position="1"/>
        <end position="24"/>
    </location>
</feature>
<comment type="subcellular location">
    <subcellularLocation>
        <location evidence="1">Cell envelope</location>
    </subcellularLocation>
</comment>
<dbReference type="PANTHER" id="PTHR43649:SF28">
    <property type="entry name" value="BINDING PROTEIN COMPONENT OF ABC SUGAR TRANSPORTER-RELATED"/>
    <property type="match status" value="1"/>
</dbReference>
<evidence type="ECO:0000256" key="4">
    <source>
        <dbReference type="ARBA" id="ARBA00022729"/>
    </source>
</evidence>
<gene>
    <name evidence="8" type="ORF">CUN49_03035</name>
</gene>
<sequence>MNKRFYTLLLACVLVFATIGTVAAQGGGKLEIFSWWAGDEGPALESLIKLYNQKYNNVEVINATVTGGAGVAARAVLKTRMLGGNPPDSFQVHAGQELTGTWVVANRMEPLTELFRSEGWLDKFPKDLIDLITYNGEIWTVPVNIHRSNVMWYVPAKLQEWGVSVPATWDDFLAMCPMLKEKGVTPLAMGENWTAVHLFENVLLAQLGVEGYRNLFAGKLSWESDAVKAAWTLFDKILDCTNSDAASLSWQQANDLVIEGKAAFYIMGDWAAGYMTTTKGLKPGEGFGYAPAPGTAGVFNMLSDSFGLPKGAPNRENALAWLRLVGSVEGQDAFNPLKGSIPARIDADVKNPNLYNSYLQSAAADFAKDALVGSLMHGAAASEAFLNDFQTVVSVFIATRDVELAASASQALAETTYTR</sequence>
<organism evidence="8 9">
    <name type="scientific">Candidatus Thermofonsia Clade 1 bacterium</name>
    <dbReference type="NCBI Taxonomy" id="2364210"/>
    <lineage>
        <taxon>Bacteria</taxon>
        <taxon>Bacillati</taxon>
        <taxon>Chloroflexota</taxon>
        <taxon>Candidatus Thermofontia</taxon>
        <taxon>Candidatus Thermofonsia Clade 1</taxon>
    </lineage>
</organism>
<name>A0A2M8PH85_9CHLR</name>
<evidence type="ECO:0000313" key="8">
    <source>
        <dbReference type="EMBL" id="PJF36906.1"/>
    </source>
</evidence>
<comment type="similarity">
    <text evidence="2">Belongs to the bacterial solute-binding protein 1 family.</text>
</comment>
<reference evidence="8 9" key="1">
    <citation type="submission" date="2017-11" db="EMBL/GenBank/DDBJ databases">
        <title>Evolution of Phototrophy in the Chloroflexi Phylum Driven by Horizontal Gene Transfer.</title>
        <authorList>
            <person name="Ward L.M."/>
            <person name="Hemp J."/>
            <person name="Shih P.M."/>
            <person name="Mcglynn S.E."/>
            <person name="Fischer W."/>
        </authorList>
    </citation>
    <scope>NUCLEOTIDE SEQUENCE [LARGE SCALE GENOMIC DNA]</scope>
    <source>
        <strain evidence="8">JP3_13</strain>
    </source>
</reference>
<keyword evidence="4 7" id="KW-0732">Signal</keyword>
<dbReference type="Proteomes" id="UP000229681">
    <property type="component" value="Unassembled WGS sequence"/>
</dbReference>
<evidence type="ECO:0000256" key="5">
    <source>
        <dbReference type="ARBA" id="ARBA00049629"/>
    </source>
</evidence>
<comment type="function">
    <text evidence="5">Part of a binding-protein-dependent transport system for a sugar.</text>
</comment>
<evidence type="ECO:0000313" key="9">
    <source>
        <dbReference type="Proteomes" id="UP000229681"/>
    </source>
</evidence>
<evidence type="ECO:0000256" key="3">
    <source>
        <dbReference type="ARBA" id="ARBA00022448"/>
    </source>
</evidence>
<dbReference type="AlphaFoldDB" id="A0A2M8PH85"/>
<evidence type="ECO:0000256" key="7">
    <source>
        <dbReference type="SAM" id="SignalP"/>
    </source>
</evidence>
<proteinExistence type="inferred from homology"/>
<evidence type="ECO:0000256" key="6">
    <source>
        <dbReference type="ARBA" id="ARBA00049753"/>
    </source>
</evidence>
<keyword evidence="3" id="KW-0813">Transport</keyword>
<dbReference type="Gene3D" id="3.40.190.10">
    <property type="entry name" value="Periplasmic binding protein-like II"/>
    <property type="match status" value="2"/>
</dbReference>
<dbReference type="GO" id="GO:0030313">
    <property type="term" value="C:cell envelope"/>
    <property type="evidence" value="ECO:0007669"/>
    <property type="project" value="UniProtKB-SubCell"/>
</dbReference>
<evidence type="ECO:0000256" key="1">
    <source>
        <dbReference type="ARBA" id="ARBA00004196"/>
    </source>
</evidence>
<comment type="caution">
    <text evidence="8">The sequence shown here is derived from an EMBL/GenBank/DDBJ whole genome shotgun (WGS) entry which is preliminary data.</text>
</comment>
<protein>
    <recommendedName>
        <fullName evidence="6">Probable sugar-binding periplasmic protein</fullName>
    </recommendedName>
</protein>
<accession>A0A2M8PH85</accession>
<dbReference type="InterPro" id="IPR050490">
    <property type="entry name" value="Bact_solute-bd_prot1"/>
</dbReference>
<dbReference type="SUPFAM" id="SSF53850">
    <property type="entry name" value="Periplasmic binding protein-like II"/>
    <property type="match status" value="1"/>
</dbReference>
<dbReference type="Pfam" id="PF01547">
    <property type="entry name" value="SBP_bac_1"/>
    <property type="match status" value="1"/>
</dbReference>
<feature type="chain" id="PRO_5030053733" description="Probable sugar-binding periplasmic protein" evidence="7">
    <location>
        <begin position="25"/>
        <end position="419"/>
    </location>
</feature>
<dbReference type="PANTHER" id="PTHR43649">
    <property type="entry name" value="ARABINOSE-BINDING PROTEIN-RELATED"/>
    <property type="match status" value="1"/>
</dbReference>
<dbReference type="EMBL" id="PGTM01000025">
    <property type="protein sequence ID" value="PJF36906.1"/>
    <property type="molecule type" value="Genomic_DNA"/>
</dbReference>
<dbReference type="InterPro" id="IPR006059">
    <property type="entry name" value="SBP"/>
</dbReference>